<organism evidence="2 3">
    <name type="scientific">Ficus carica</name>
    <name type="common">Common fig</name>
    <dbReference type="NCBI Taxonomy" id="3494"/>
    <lineage>
        <taxon>Eukaryota</taxon>
        <taxon>Viridiplantae</taxon>
        <taxon>Streptophyta</taxon>
        <taxon>Embryophyta</taxon>
        <taxon>Tracheophyta</taxon>
        <taxon>Spermatophyta</taxon>
        <taxon>Magnoliopsida</taxon>
        <taxon>eudicotyledons</taxon>
        <taxon>Gunneridae</taxon>
        <taxon>Pentapetalae</taxon>
        <taxon>rosids</taxon>
        <taxon>fabids</taxon>
        <taxon>Rosales</taxon>
        <taxon>Moraceae</taxon>
        <taxon>Ficeae</taxon>
        <taxon>Ficus</taxon>
    </lineage>
</organism>
<evidence type="ECO:0000313" key="2">
    <source>
        <dbReference type="EMBL" id="GMN40599.1"/>
    </source>
</evidence>
<comment type="caution">
    <text evidence="2">The sequence shown here is derived from an EMBL/GenBank/DDBJ whole genome shotgun (WGS) entry which is preliminary data.</text>
</comment>
<dbReference type="EMBL" id="BTGU01000011">
    <property type="protein sequence ID" value="GMN40599.1"/>
    <property type="molecule type" value="Genomic_DNA"/>
</dbReference>
<reference evidence="2" key="1">
    <citation type="submission" date="2023-07" db="EMBL/GenBank/DDBJ databases">
        <title>draft genome sequence of fig (Ficus carica).</title>
        <authorList>
            <person name="Takahashi T."/>
            <person name="Nishimura K."/>
        </authorList>
    </citation>
    <scope>NUCLEOTIDE SEQUENCE</scope>
</reference>
<name>A0AA88DHK2_FICCA</name>
<feature type="compositionally biased region" description="Polar residues" evidence="1">
    <location>
        <begin position="41"/>
        <end position="56"/>
    </location>
</feature>
<gene>
    <name evidence="2" type="ORF">TIFTF001_009830</name>
</gene>
<dbReference type="Proteomes" id="UP001187192">
    <property type="component" value="Unassembled WGS sequence"/>
</dbReference>
<proteinExistence type="predicted"/>
<feature type="compositionally biased region" description="Low complexity" evidence="1">
    <location>
        <begin position="57"/>
        <end position="73"/>
    </location>
</feature>
<keyword evidence="3" id="KW-1185">Reference proteome</keyword>
<protein>
    <submittedName>
        <fullName evidence="2">Uncharacterized protein</fullName>
    </submittedName>
</protein>
<evidence type="ECO:0000313" key="3">
    <source>
        <dbReference type="Proteomes" id="UP001187192"/>
    </source>
</evidence>
<feature type="region of interest" description="Disordered" evidence="1">
    <location>
        <begin position="41"/>
        <end position="79"/>
    </location>
</feature>
<dbReference type="AlphaFoldDB" id="A0AA88DHK2"/>
<sequence>MKSLMSLIFRTLIRKLMIVLRKPMATLTVIIVNETSNMSGKKRLSFSSNTKTASHDQQTGGQQSQSTLISSTSPAFEREQTIESTLQEQQLIENPVNENQKQPTFRGATRNLGVEKLVAKEGKLSINYRETELRVHGTHAPKFANAIGSII</sequence>
<accession>A0AA88DHK2</accession>
<evidence type="ECO:0000256" key="1">
    <source>
        <dbReference type="SAM" id="MobiDB-lite"/>
    </source>
</evidence>